<dbReference type="STRING" id="1068978.AMETH_3117"/>
<dbReference type="InterPro" id="IPR050378">
    <property type="entry name" value="Metallo-dep_Hydrolases_sf"/>
</dbReference>
<dbReference type="Gene3D" id="3.30.1490.130">
    <property type="entry name" value="D-aminoacylase. Domain 3"/>
    <property type="match status" value="1"/>
</dbReference>
<dbReference type="AlphaFoldDB" id="A0A076MRF2"/>
<dbReference type="EMBL" id="CP009110">
    <property type="protein sequence ID" value="AIJ23209.1"/>
    <property type="molecule type" value="Genomic_DNA"/>
</dbReference>
<evidence type="ECO:0000313" key="2">
    <source>
        <dbReference type="EMBL" id="AIJ23209.1"/>
    </source>
</evidence>
<dbReference type="PANTHER" id="PTHR11647">
    <property type="entry name" value="HYDRANTOINASE/DIHYDROPYRIMIDINASE FAMILY MEMBER"/>
    <property type="match status" value="1"/>
</dbReference>
<dbReference type="InterPro" id="IPR013108">
    <property type="entry name" value="Amidohydro_3"/>
</dbReference>
<dbReference type="HOGENOM" id="CLU_016107_2_1_11"/>
<dbReference type="RefSeq" id="WP_017987808.1">
    <property type="nucleotide sequence ID" value="NZ_AQUL01000002.1"/>
</dbReference>
<dbReference type="Proteomes" id="UP000062973">
    <property type="component" value="Chromosome"/>
</dbReference>
<dbReference type="OrthoDB" id="9766983at2"/>
<dbReference type="GO" id="GO:0016811">
    <property type="term" value="F:hydrolase activity, acting on carbon-nitrogen (but not peptide) bonds, in linear amides"/>
    <property type="evidence" value="ECO:0007669"/>
    <property type="project" value="InterPro"/>
</dbReference>
<dbReference type="KEGG" id="amq:AMETH_3117"/>
<dbReference type="PATRIC" id="fig|1068978.7.peg.3329"/>
<dbReference type="GO" id="GO:0005829">
    <property type="term" value="C:cytosol"/>
    <property type="evidence" value="ECO:0007669"/>
    <property type="project" value="TreeGrafter"/>
</dbReference>
<dbReference type="InterPro" id="IPR011059">
    <property type="entry name" value="Metal-dep_hydrolase_composite"/>
</dbReference>
<dbReference type="Gene3D" id="2.30.40.10">
    <property type="entry name" value="Urease, subunit C, domain 1"/>
    <property type="match status" value="2"/>
</dbReference>
<feature type="domain" description="Amidohydrolase 3" evidence="1">
    <location>
        <begin position="46"/>
        <end position="530"/>
    </location>
</feature>
<dbReference type="PANTHER" id="PTHR11647:SF1">
    <property type="entry name" value="COLLAPSIN RESPONSE MEDIATOR PROTEIN"/>
    <property type="match status" value="1"/>
</dbReference>
<organism evidence="2 3">
    <name type="scientific">Amycolatopsis methanolica 239</name>
    <dbReference type="NCBI Taxonomy" id="1068978"/>
    <lineage>
        <taxon>Bacteria</taxon>
        <taxon>Bacillati</taxon>
        <taxon>Actinomycetota</taxon>
        <taxon>Actinomycetes</taxon>
        <taxon>Pseudonocardiales</taxon>
        <taxon>Pseudonocardiaceae</taxon>
        <taxon>Amycolatopsis</taxon>
        <taxon>Amycolatopsis methanolica group</taxon>
    </lineage>
</organism>
<keyword evidence="3" id="KW-1185">Reference proteome</keyword>
<reference evidence="2 3" key="1">
    <citation type="submission" date="2014-07" db="EMBL/GenBank/DDBJ databases">
        <title>Whole Genome Sequence of the Amycolatopsis methanolica 239.</title>
        <authorList>
            <person name="Tang B."/>
        </authorList>
    </citation>
    <scope>NUCLEOTIDE SEQUENCE [LARGE SCALE GENOMIC DNA]</scope>
    <source>
        <strain evidence="2 3">239</strain>
    </source>
</reference>
<dbReference type="InterPro" id="IPR023100">
    <property type="entry name" value="D-aminoacylase_insert_dom_sf"/>
</dbReference>
<dbReference type="GO" id="GO:0016812">
    <property type="term" value="F:hydrolase activity, acting on carbon-nitrogen (but not peptide) bonds, in cyclic amides"/>
    <property type="evidence" value="ECO:0007669"/>
    <property type="project" value="TreeGrafter"/>
</dbReference>
<evidence type="ECO:0000259" key="1">
    <source>
        <dbReference type="Pfam" id="PF07969"/>
    </source>
</evidence>
<dbReference type="SUPFAM" id="SSF51556">
    <property type="entry name" value="Metallo-dependent hydrolases"/>
    <property type="match status" value="1"/>
</dbReference>
<dbReference type="SUPFAM" id="SSF51338">
    <property type="entry name" value="Composite domain of metallo-dependent hydrolases"/>
    <property type="match status" value="1"/>
</dbReference>
<gene>
    <name evidence="2" type="ORF">AMETH_3117</name>
</gene>
<sequence length="547" mass="58224">MQLDLLIRNGLVVDGTGAPAFTADVGIAGGRVAYVGVLPEGVSARREIDATGKVVSPGFLDIHSHSDFVLADPAHEDILGCFLRQGITTLVTGNCGFAPAPANPEFGAEMRDYTSFLRSRRSVTDWPTMGAYLDTLTDQGVALNVVPLAAHGALRIATMGFAKREPDAAELRRMVALLDEALDAGVYGMSAGLAYAPGMYAGTAEITRLATSVGRRDGLFTCHSRGLSETLVDAVSEVVDVAAHGEVRTQFSHLCALGEANWPRIGRAIDTLESARSRGVDIATDCQAYIAGNTTLSALLPPWALEGGMDAVVERLADTGTRCQIRRAIEHERPQWPTGAGGWTDNMIASLGYDNILLLTIGSDRFKDFEGMSLAGFAAAIGKDPFDATMDLVVADRGETMMLVVGSAGSMRSDAPLREVLRLPYTALETDAIVTGEGKPNRGAMGAYPRMLGHFVRDEGLLSLEQAVYQMTGLAADRIGLSDAGRLRAGCAADVVVFDLAEIEDTTTYLDTTSAPRGLEYVLVNGTAVVDQGRYRPSRAGRVYRRS</sequence>
<evidence type="ECO:0000313" key="3">
    <source>
        <dbReference type="Proteomes" id="UP000062973"/>
    </source>
</evidence>
<dbReference type="Pfam" id="PF07969">
    <property type="entry name" value="Amidohydro_3"/>
    <property type="match status" value="1"/>
</dbReference>
<protein>
    <submittedName>
        <fullName evidence="2">D-aminoacylase (Aspartate, glutamate ETC)</fullName>
    </submittedName>
</protein>
<dbReference type="eggNOG" id="COG3653">
    <property type="taxonomic scope" value="Bacteria"/>
</dbReference>
<dbReference type="InterPro" id="IPR032466">
    <property type="entry name" value="Metal_Hydrolase"/>
</dbReference>
<dbReference type="Gene3D" id="3.20.20.140">
    <property type="entry name" value="Metal-dependent hydrolases"/>
    <property type="match status" value="2"/>
</dbReference>
<name>A0A076MRF2_AMYME</name>
<accession>A0A076MRF2</accession>
<proteinExistence type="predicted"/>